<dbReference type="GeneID" id="78420820"/>
<gene>
    <name evidence="1" type="ORF">FUSPEROL_00080</name>
</gene>
<dbReference type="Proteomes" id="UP000003748">
    <property type="component" value="Unassembled WGS sequence"/>
</dbReference>
<dbReference type="HOGENOM" id="CLU_2990190_0_0_0"/>
<evidence type="ECO:0000313" key="1">
    <source>
        <dbReference type="EMBL" id="EFE87971.1"/>
    </source>
</evidence>
<dbReference type="RefSeq" id="WP_005970482.1">
    <property type="nucleotide sequence ID" value="NZ_GG665892.1"/>
</dbReference>
<reference evidence="1 2" key="1">
    <citation type="submission" date="2010-02" db="EMBL/GenBank/DDBJ databases">
        <authorList>
            <person name="Weinstock G."/>
            <person name="Sodergren E."/>
            <person name="Clifton S."/>
            <person name="Fulton L."/>
            <person name="Fulton B."/>
            <person name="Courtney L."/>
            <person name="Fronick C."/>
            <person name="Harrison M."/>
            <person name="Strong C."/>
            <person name="Farmer C."/>
            <person name="Delahaunty K."/>
            <person name="Markovic C."/>
            <person name="Hall O."/>
            <person name="Minx P."/>
            <person name="Tomlinson C."/>
            <person name="Mitreva M."/>
            <person name="Nelson J."/>
            <person name="Hou S."/>
            <person name="Wollam A."/>
            <person name="Pepin K.H."/>
            <person name="Johnson M."/>
            <person name="Bhonagiri V."/>
            <person name="Zhang X."/>
            <person name="Suruliraj S."/>
            <person name="Warren W."/>
            <person name="Chinwalla A."/>
            <person name="Mardis E.R."/>
            <person name="Wilson R.K."/>
        </authorList>
    </citation>
    <scope>NUCLEOTIDE SEQUENCE [LARGE SCALE GENOMIC DNA]</scope>
    <source>
        <strain evidence="1 2">ATCC 33693</strain>
    </source>
</reference>
<proteinExistence type="predicted"/>
<sequence>MIDQRKLSKSIRRVVAVTEAECGKMSDKQIKLLIKKEKGEITTQDIIENLRKRYGVR</sequence>
<dbReference type="EMBL" id="ACJY01000018">
    <property type="protein sequence ID" value="EFE87971.1"/>
    <property type="molecule type" value="Genomic_DNA"/>
</dbReference>
<accession>D4CRS2</accession>
<dbReference type="AlphaFoldDB" id="D4CRS2"/>
<protein>
    <recommendedName>
        <fullName evidence="3">Antitoxin VbhA domain-containing protein</fullName>
    </recommendedName>
</protein>
<comment type="caution">
    <text evidence="1">The sequence shown here is derived from an EMBL/GenBank/DDBJ whole genome shotgun (WGS) entry which is preliminary data.</text>
</comment>
<dbReference type="STRING" id="546275.FUSPEROL_00080"/>
<evidence type="ECO:0000313" key="2">
    <source>
        <dbReference type="Proteomes" id="UP000003748"/>
    </source>
</evidence>
<organism evidence="1 2">
    <name type="scientific">Fusobacterium periodonticum ATCC 33693</name>
    <dbReference type="NCBI Taxonomy" id="546275"/>
    <lineage>
        <taxon>Bacteria</taxon>
        <taxon>Fusobacteriati</taxon>
        <taxon>Fusobacteriota</taxon>
        <taxon>Fusobacteriia</taxon>
        <taxon>Fusobacteriales</taxon>
        <taxon>Fusobacteriaceae</taxon>
        <taxon>Fusobacterium</taxon>
    </lineage>
</organism>
<evidence type="ECO:0008006" key="3">
    <source>
        <dbReference type="Google" id="ProtNLM"/>
    </source>
</evidence>
<name>D4CRS2_9FUSO</name>
<dbReference type="eggNOG" id="ENOG502ZHJ0">
    <property type="taxonomic scope" value="Bacteria"/>
</dbReference>